<reference evidence="10 11" key="1">
    <citation type="journal article" date="2016" name="Nat. Commun.">
        <title>Thousands of microbial genomes shed light on interconnected biogeochemical processes in an aquifer system.</title>
        <authorList>
            <person name="Anantharaman K."/>
            <person name="Brown C.T."/>
            <person name="Hug L.A."/>
            <person name="Sharon I."/>
            <person name="Castelle C.J."/>
            <person name="Probst A.J."/>
            <person name="Thomas B.C."/>
            <person name="Singh A."/>
            <person name="Wilkins M.J."/>
            <person name="Karaoz U."/>
            <person name="Brodie E.L."/>
            <person name="Williams K.H."/>
            <person name="Hubbard S.S."/>
            <person name="Banfield J.F."/>
        </authorList>
    </citation>
    <scope>NUCLEOTIDE SEQUENCE [LARGE SCALE GENOMIC DNA]</scope>
</reference>
<organism evidence="10 11">
    <name type="scientific">candidate division WWE3 bacterium RIFCSPLOWO2_01_FULL_41_18</name>
    <dbReference type="NCBI Taxonomy" id="1802625"/>
    <lineage>
        <taxon>Bacteria</taxon>
        <taxon>Katanobacteria</taxon>
    </lineage>
</organism>
<dbReference type="SMART" id="SM00316">
    <property type="entry name" value="S1"/>
    <property type="match status" value="1"/>
</dbReference>
<comment type="subcellular location">
    <subcellularLocation>
        <location evidence="7">Cytoplasm</location>
    </subcellularLocation>
</comment>
<dbReference type="FunFam" id="3.30.300.20:FF:000005">
    <property type="entry name" value="Transcription termination/antitermination protein NusA"/>
    <property type="match status" value="1"/>
</dbReference>
<dbReference type="InterPro" id="IPR003029">
    <property type="entry name" value="S1_domain"/>
</dbReference>
<dbReference type="CDD" id="cd04455">
    <property type="entry name" value="S1_NusA"/>
    <property type="match status" value="1"/>
</dbReference>
<dbReference type="PANTHER" id="PTHR22648">
    <property type="entry name" value="TRANSCRIPTION TERMINATION FACTOR NUSA"/>
    <property type="match status" value="1"/>
</dbReference>
<dbReference type="InterPro" id="IPR010213">
    <property type="entry name" value="TF_NusA"/>
</dbReference>
<dbReference type="CDD" id="cd22529">
    <property type="entry name" value="KH-II_NusA_rpt2"/>
    <property type="match status" value="1"/>
</dbReference>
<dbReference type="InterPro" id="IPR036555">
    <property type="entry name" value="NusA_N_sf"/>
</dbReference>
<comment type="caution">
    <text evidence="10">The sequence shown here is derived from an EMBL/GenBank/DDBJ whole genome shotgun (WGS) entry which is preliminary data.</text>
</comment>
<name>A0A1F4VDI9_UNCKA</name>
<keyword evidence="5 7" id="KW-0805">Transcription regulation</keyword>
<comment type="function">
    <text evidence="7">Participates in both transcription termination and antitermination.</text>
</comment>
<dbReference type="InterPro" id="IPR030842">
    <property type="entry name" value="TF_NusA_bacterial"/>
</dbReference>
<dbReference type="Pfam" id="PF13184">
    <property type="entry name" value="KH_NusA_1st"/>
    <property type="match status" value="1"/>
</dbReference>
<dbReference type="SMART" id="SM00322">
    <property type="entry name" value="KH"/>
    <property type="match status" value="2"/>
</dbReference>
<comment type="subunit">
    <text evidence="7">Monomer. Binds directly to the core enzyme of the DNA-dependent RNA polymerase and to nascent RNA.</text>
</comment>
<dbReference type="Gene3D" id="2.40.50.140">
    <property type="entry name" value="Nucleic acid-binding proteins"/>
    <property type="match status" value="1"/>
</dbReference>
<evidence type="ECO:0000256" key="7">
    <source>
        <dbReference type="HAMAP-Rule" id="MF_00945"/>
    </source>
</evidence>
<dbReference type="Gene3D" id="3.30.300.20">
    <property type="match status" value="2"/>
</dbReference>
<dbReference type="PROSITE" id="PS50126">
    <property type="entry name" value="S1"/>
    <property type="match status" value="1"/>
</dbReference>
<dbReference type="PROSITE" id="PS50084">
    <property type="entry name" value="KH_TYPE_1"/>
    <property type="match status" value="1"/>
</dbReference>
<dbReference type="SUPFAM" id="SSF54814">
    <property type="entry name" value="Prokaryotic type KH domain (KH-domain type II)"/>
    <property type="match status" value="2"/>
</dbReference>
<dbReference type="Gene3D" id="3.30.1480.10">
    <property type="entry name" value="NusA, N-terminal domain"/>
    <property type="match status" value="1"/>
</dbReference>
<dbReference type="InterPro" id="IPR025249">
    <property type="entry name" value="TF_NusA_KH_1st"/>
</dbReference>
<keyword evidence="2 7" id="KW-0963">Cytoplasm</keyword>
<keyword evidence="6 7" id="KW-0804">Transcription</keyword>
<keyword evidence="4 7" id="KW-0694">RNA-binding</keyword>
<dbReference type="GO" id="GO:0031564">
    <property type="term" value="P:transcription antitermination"/>
    <property type="evidence" value="ECO:0007669"/>
    <property type="project" value="UniProtKB-UniRule"/>
</dbReference>
<evidence type="ECO:0000256" key="2">
    <source>
        <dbReference type="ARBA" id="ARBA00022490"/>
    </source>
</evidence>
<dbReference type="GO" id="GO:0003700">
    <property type="term" value="F:DNA-binding transcription factor activity"/>
    <property type="evidence" value="ECO:0007669"/>
    <property type="project" value="InterPro"/>
</dbReference>
<dbReference type="HAMAP" id="MF_00945_B">
    <property type="entry name" value="NusA_B"/>
    <property type="match status" value="1"/>
</dbReference>
<evidence type="ECO:0000313" key="11">
    <source>
        <dbReference type="Proteomes" id="UP000176504"/>
    </source>
</evidence>
<dbReference type="SUPFAM" id="SSF69705">
    <property type="entry name" value="Transcription factor NusA, N-terminal domain"/>
    <property type="match status" value="1"/>
</dbReference>
<dbReference type="InterPro" id="IPR013735">
    <property type="entry name" value="TF_NusA_N"/>
</dbReference>
<proteinExistence type="inferred from homology"/>
<dbReference type="Proteomes" id="UP000176504">
    <property type="component" value="Unassembled WGS sequence"/>
</dbReference>
<dbReference type="NCBIfam" id="TIGR01953">
    <property type="entry name" value="NusA"/>
    <property type="match status" value="1"/>
</dbReference>
<gene>
    <name evidence="7" type="primary">nusA</name>
    <name evidence="10" type="ORF">A3A78_04565</name>
</gene>
<evidence type="ECO:0000259" key="9">
    <source>
        <dbReference type="PROSITE" id="PS50126"/>
    </source>
</evidence>
<dbReference type="InterPro" id="IPR015946">
    <property type="entry name" value="KH_dom-like_a/b"/>
</dbReference>
<dbReference type="InterPro" id="IPR009019">
    <property type="entry name" value="KH_sf_prok-type"/>
</dbReference>
<evidence type="ECO:0000256" key="6">
    <source>
        <dbReference type="ARBA" id="ARBA00023163"/>
    </source>
</evidence>
<evidence type="ECO:0000256" key="5">
    <source>
        <dbReference type="ARBA" id="ARBA00023015"/>
    </source>
</evidence>
<dbReference type="CDD" id="cd02134">
    <property type="entry name" value="KH-II_NusA_rpt1"/>
    <property type="match status" value="1"/>
</dbReference>
<evidence type="ECO:0000256" key="3">
    <source>
        <dbReference type="ARBA" id="ARBA00022814"/>
    </source>
</evidence>
<dbReference type="Pfam" id="PF08529">
    <property type="entry name" value="NusA_N"/>
    <property type="match status" value="2"/>
</dbReference>
<dbReference type="SUPFAM" id="SSF50249">
    <property type="entry name" value="Nucleic acid-binding proteins"/>
    <property type="match status" value="1"/>
</dbReference>
<dbReference type="InterPro" id="IPR058582">
    <property type="entry name" value="KH_NusA_2nd"/>
</dbReference>
<keyword evidence="3 7" id="KW-0889">Transcription antitermination</keyword>
<dbReference type="GO" id="GO:0005829">
    <property type="term" value="C:cytosol"/>
    <property type="evidence" value="ECO:0007669"/>
    <property type="project" value="TreeGrafter"/>
</dbReference>
<keyword evidence="1 7" id="KW-0806">Transcription termination</keyword>
<dbReference type="PANTHER" id="PTHR22648:SF0">
    <property type="entry name" value="TRANSCRIPTION TERMINATION_ANTITERMINATION PROTEIN NUSA"/>
    <property type="match status" value="1"/>
</dbReference>
<feature type="domain" description="S1 motif" evidence="9">
    <location>
        <begin position="105"/>
        <end position="169"/>
    </location>
</feature>
<dbReference type="Pfam" id="PF26594">
    <property type="entry name" value="KH_NusA_2nd"/>
    <property type="match status" value="1"/>
</dbReference>
<evidence type="ECO:0000256" key="8">
    <source>
        <dbReference type="SAM" id="MobiDB-lite"/>
    </source>
</evidence>
<evidence type="ECO:0000313" key="10">
    <source>
        <dbReference type="EMBL" id="OGC55219.1"/>
    </source>
</evidence>
<dbReference type="GO" id="GO:0003723">
    <property type="term" value="F:RNA binding"/>
    <property type="evidence" value="ECO:0007669"/>
    <property type="project" value="UniProtKB-UniRule"/>
</dbReference>
<feature type="compositionally biased region" description="Basic and acidic residues" evidence="8">
    <location>
        <begin position="358"/>
        <end position="369"/>
    </location>
</feature>
<protein>
    <recommendedName>
        <fullName evidence="7">Transcription termination/antitermination protein NusA</fullName>
    </recommendedName>
</protein>
<sequence length="369" mass="40113">MAISEFNAALNQVATERGIPVESVLETIRAALVSAYKKDYGSTTEDITATVDSDTGEAKIYKGGEDVTPSGFGRIAAQTAKQVILQKIRESEKETVFADFKKKIGTIVNAHIFRMEKGVVIVDLGKAQGILPQSEQIQTEKYSLNQKLKVLVKDIREGGRGLEIIVSRADPLFVSNLFAMEVPEVAQGVVRVEAISREPGSRTKIAVSSKESNVDPVGSCVGQKGVRVQAIIAELNGEKIDIIPYNPEIDRFIAASLSPAKVADVIADRDNKEAKVIVPDDQLSLAIGKEGQNVRLAAKLTGWRIDIKGLNDTAKPEVDSLSEEEPAVESPVEEKTEVEEDKKEKVSEDSAQETPESEEVKDQEKNGNE</sequence>
<dbReference type="EMBL" id="MEVI01000003">
    <property type="protein sequence ID" value="OGC55219.1"/>
    <property type="molecule type" value="Genomic_DNA"/>
</dbReference>
<feature type="compositionally biased region" description="Basic and acidic residues" evidence="8">
    <location>
        <begin position="332"/>
        <end position="348"/>
    </location>
</feature>
<dbReference type="FunFam" id="3.30.300.20:FF:000002">
    <property type="entry name" value="Transcription termination/antitermination protein NusA"/>
    <property type="match status" value="1"/>
</dbReference>
<dbReference type="InterPro" id="IPR012340">
    <property type="entry name" value="NA-bd_OB-fold"/>
</dbReference>
<dbReference type="Pfam" id="PF00575">
    <property type="entry name" value="S1"/>
    <property type="match status" value="1"/>
</dbReference>
<accession>A0A1F4VDI9</accession>
<dbReference type="GO" id="GO:0006353">
    <property type="term" value="P:DNA-templated transcription termination"/>
    <property type="evidence" value="ECO:0007669"/>
    <property type="project" value="UniProtKB-UniRule"/>
</dbReference>
<evidence type="ECO:0000256" key="4">
    <source>
        <dbReference type="ARBA" id="ARBA00022884"/>
    </source>
</evidence>
<dbReference type="AlphaFoldDB" id="A0A1F4VDI9"/>
<feature type="region of interest" description="Disordered" evidence="8">
    <location>
        <begin position="315"/>
        <end position="369"/>
    </location>
</feature>
<comment type="similarity">
    <text evidence="7">Belongs to the NusA family.</text>
</comment>
<dbReference type="InterPro" id="IPR004087">
    <property type="entry name" value="KH_dom"/>
</dbReference>
<evidence type="ECO:0000256" key="1">
    <source>
        <dbReference type="ARBA" id="ARBA00022472"/>
    </source>
</evidence>